<sequence length="163" mass="18938">MVPEVVKIPTMEKREYDRLIEEEHVCRIAFKGDKYPYVAPFVYLFDGRFMYFLSTKYGKKMDYFREDPHVSVEVERYAPDLSSYMFVTLRGRLEEVGDPEEKKRIRVGFVDLIRTRNLSRNVLLALGHSPDDPLDSIVEEERSLIWKLVDVEKIVGLKGGGGG</sequence>
<accession>A0ABT5X5Y6</accession>
<evidence type="ECO:0000313" key="1">
    <source>
        <dbReference type="EMBL" id="MDF0590099.1"/>
    </source>
</evidence>
<reference evidence="1 2" key="1">
    <citation type="submission" date="2023-03" db="EMBL/GenBank/DDBJ databases">
        <title>WGS of Methanotrichaceae archaeon Mx.</title>
        <authorList>
            <person name="Sorokin D.Y."/>
            <person name="Merkel A.Y."/>
        </authorList>
    </citation>
    <scope>NUCLEOTIDE SEQUENCE [LARGE SCALE GENOMIC DNA]</scope>
    <source>
        <strain evidence="1 2">Mx</strain>
    </source>
</reference>
<dbReference type="InterPro" id="IPR012349">
    <property type="entry name" value="Split_barrel_FMN-bd"/>
</dbReference>
<dbReference type="EMBL" id="JARFPK010000007">
    <property type="protein sequence ID" value="MDF0590099.1"/>
    <property type="molecule type" value="Genomic_DNA"/>
</dbReference>
<proteinExistence type="predicted"/>
<protein>
    <submittedName>
        <fullName evidence="1">Pyridoxamine 5'-phosphate oxidase family protein</fullName>
    </submittedName>
</protein>
<keyword evidence="2" id="KW-1185">Reference proteome</keyword>
<name>A0ABT5X5Y6_9EURY</name>
<dbReference type="Pfam" id="PF12900">
    <property type="entry name" value="Pyridox_ox_2"/>
    <property type="match status" value="1"/>
</dbReference>
<dbReference type="Proteomes" id="UP001220010">
    <property type="component" value="Unassembled WGS sequence"/>
</dbReference>
<dbReference type="RefSeq" id="WP_316965856.1">
    <property type="nucleotide sequence ID" value="NZ_JARFPK010000007.1"/>
</dbReference>
<gene>
    <name evidence="1" type="ORF">P0O15_02760</name>
</gene>
<dbReference type="Gene3D" id="2.30.110.10">
    <property type="entry name" value="Electron Transport, Fmn-binding Protein, Chain A"/>
    <property type="match status" value="1"/>
</dbReference>
<dbReference type="SUPFAM" id="SSF50475">
    <property type="entry name" value="FMN-binding split barrel"/>
    <property type="match status" value="1"/>
</dbReference>
<dbReference type="InterPro" id="IPR024747">
    <property type="entry name" value="Pyridox_Oxase-rel"/>
</dbReference>
<evidence type="ECO:0000313" key="2">
    <source>
        <dbReference type="Proteomes" id="UP001220010"/>
    </source>
</evidence>
<organism evidence="1 2">
    <name type="scientific">Candidatus Methanocrinis natronophilus</name>
    <dbReference type="NCBI Taxonomy" id="3033396"/>
    <lineage>
        <taxon>Archaea</taxon>
        <taxon>Methanobacteriati</taxon>
        <taxon>Methanobacteriota</taxon>
        <taxon>Stenosarchaea group</taxon>
        <taxon>Methanomicrobia</taxon>
        <taxon>Methanotrichales</taxon>
        <taxon>Methanotrichaceae</taxon>
        <taxon>Methanocrinis</taxon>
    </lineage>
</organism>
<comment type="caution">
    <text evidence="1">The sequence shown here is derived from an EMBL/GenBank/DDBJ whole genome shotgun (WGS) entry which is preliminary data.</text>
</comment>